<keyword evidence="7 10" id="KW-1133">Transmembrane helix</keyword>
<dbReference type="Pfam" id="PF01794">
    <property type="entry name" value="Ferric_reduct"/>
    <property type="match status" value="1"/>
</dbReference>
<keyword evidence="13" id="KW-1185">Reference proteome</keyword>
<comment type="function">
    <text evidence="10">Part of the MsrPQ system that repairs oxidized periplasmic proteins containing methionine sulfoxide residues (Met-O), using respiratory chain electrons. Thus protects these proteins from oxidative-stress damage caused by reactive species of oxygen and chlorine generated by the host defense mechanisms. MsrPQ is essential for the maintenance of envelope integrity under bleach stress, rescuing a wide series of structurally unrelated periplasmic proteins from methionine oxidation. MsrQ provides electrons for reduction to the reductase catalytic subunit MsrP, using the quinone pool of the respiratory chain.</text>
</comment>
<dbReference type="HAMAP" id="MF_01207">
    <property type="entry name" value="MsrQ"/>
    <property type="match status" value="1"/>
</dbReference>
<keyword evidence="5 10" id="KW-0812">Transmembrane</keyword>
<dbReference type="PANTHER" id="PTHR36964:SF1">
    <property type="entry name" value="PROTEIN-METHIONINE-SULFOXIDE REDUCTASE HEME-BINDING SUBUNIT MSRQ"/>
    <property type="match status" value="1"/>
</dbReference>
<feature type="transmembrane region" description="Helical" evidence="10">
    <location>
        <begin position="177"/>
        <end position="195"/>
    </location>
</feature>
<evidence type="ECO:0000256" key="6">
    <source>
        <dbReference type="ARBA" id="ARBA00022982"/>
    </source>
</evidence>
<sequence length="214" mass="24461">MVLMMRLSARHITALKVLLHLAALLPLFWLVLAGSQGALSADPAKDIQHFTGDMALKLLLATLTVTPLARYGKQPLLIRCRRLLGLWCFAWASLHLLSYTLLELGIHHLDLLGKEVISRPYLTLGMVCWLILLILSATSTRSAQQRLGTRWQTLHNWIYLVAIFAPLHYLWSVKTLSPLPIIYALVAVILLLFRYKKLQQWRRWPLSNGRKSPR</sequence>
<evidence type="ECO:0000256" key="7">
    <source>
        <dbReference type="ARBA" id="ARBA00022989"/>
    </source>
</evidence>
<organism evidence="12 13">
    <name type="scientific">Dickeya aquatica</name>
    <dbReference type="NCBI Taxonomy" id="1401087"/>
    <lineage>
        <taxon>Bacteria</taxon>
        <taxon>Pseudomonadati</taxon>
        <taxon>Pseudomonadota</taxon>
        <taxon>Gammaproteobacteria</taxon>
        <taxon>Enterobacterales</taxon>
        <taxon>Pectobacteriaceae</taxon>
        <taxon>Dickeya</taxon>
    </lineage>
</organism>
<evidence type="ECO:0000313" key="12">
    <source>
        <dbReference type="EMBL" id="SLM61458.1"/>
    </source>
</evidence>
<evidence type="ECO:0000256" key="10">
    <source>
        <dbReference type="HAMAP-Rule" id="MF_01207"/>
    </source>
</evidence>
<keyword evidence="2 10" id="KW-0813">Transport</keyword>
<name>A0A375A5V7_9GAMM</name>
<evidence type="ECO:0000256" key="4">
    <source>
        <dbReference type="ARBA" id="ARBA00022643"/>
    </source>
</evidence>
<dbReference type="AlphaFoldDB" id="A0A375A5V7"/>
<evidence type="ECO:0000256" key="8">
    <source>
        <dbReference type="ARBA" id="ARBA00023004"/>
    </source>
</evidence>
<keyword evidence="10" id="KW-0285">Flavoprotein</keyword>
<dbReference type="NCBIfam" id="NF003832">
    <property type="entry name" value="PRK05419.1-4"/>
    <property type="match status" value="1"/>
</dbReference>
<evidence type="ECO:0000313" key="13">
    <source>
        <dbReference type="Proteomes" id="UP000294820"/>
    </source>
</evidence>
<accession>A0A375A5V7</accession>
<dbReference type="InterPro" id="IPR013130">
    <property type="entry name" value="Fe3_Rdtase_TM_dom"/>
</dbReference>
<protein>
    <recommendedName>
        <fullName evidence="10">Protein-methionine-sulfoxide reductase heme-binding subunit MsrQ</fullName>
    </recommendedName>
    <alternativeName>
        <fullName evidence="10">Flavocytochrome MsrQ</fullName>
    </alternativeName>
</protein>
<evidence type="ECO:0000256" key="5">
    <source>
        <dbReference type="ARBA" id="ARBA00022692"/>
    </source>
</evidence>
<dbReference type="GO" id="GO:0030091">
    <property type="term" value="P:protein repair"/>
    <property type="evidence" value="ECO:0007669"/>
    <property type="project" value="UniProtKB-UniRule"/>
</dbReference>
<evidence type="ECO:0000256" key="2">
    <source>
        <dbReference type="ARBA" id="ARBA00022448"/>
    </source>
</evidence>
<keyword evidence="10" id="KW-0479">Metal-binding</keyword>
<comment type="similarity">
    <text evidence="10">Belongs to the MsrQ family.</text>
</comment>
<keyword evidence="3 10" id="KW-0349">Heme</keyword>
<keyword evidence="4 10" id="KW-0288">FMN</keyword>
<comment type="cofactor">
    <cofactor evidence="10">
        <name>FMN</name>
        <dbReference type="ChEBI" id="CHEBI:58210"/>
    </cofactor>
    <text evidence="10">Binds 1 FMN per subunit.</text>
</comment>
<dbReference type="KEGG" id="daq:DAQ1742_00351"/>
<feature type="transmembrane region" description="Helical" evidence="10">
    <location>
        <begin position="122"/>
        <end position="142"/>
    </location>
</feature>
<dbReference type="GO" id="GO:0046872">
    <property type="term" value="F:metal ion binding"/>
    <property type="evidence" value="ECO:0007669"/>
    <property type="project" value="UniProtKB-KW"/>
</dbReference>
<dbReference type="Proteomes" id="UP000294820">
    <property type="component" value="Chromosome 1"/>
</dbReference>
<feature type="transmembrane region" description="Helical" evidence="10">
    <location>
        <begin position="83"/>
        <end position="102"/>
    </location>
</feature>
<feature type="transmembrane region" description="Helical" evidence="10">
    <location>
        <begin position="50"/>
        <end position="71"/>
    </location>
</feature>
<keyword evidence="10" id="KW-1003">Cell membrane</keyword>
<dbReference type="GO" id="GO:0009055">
    <property type="term" value="F:electron transfer activity"/>
    <property type="evidence" value="ECO:0007669"/>
    <property type="project" value="UniProtKB-UniRule"/>
</dbReference>
<comment type="subcellular location">
    <subcellularLocation>
        <location evidence="10">Cell membrane</location>
        <topology evidence="10">Multi-pass membrane protein</topology>
    </subcellularLocation>
    <subcellularLocation>
        <location evidence="1">Membrane</location>
        <topology evidence="1">Multi-pass membrane protein</topology>
    </subcellularLocation>
</comment>
<proteinExistence type="inferred from homology"/>
<evidence type="ECO:0000259" key="11">
    <source>
        <dbReference type="Pfam" id="PF01794"/>
    </source>
</evidence>
<comment type="caution">
    <text evidence="10">Lacks conserved residue(s) required for the propagation of feature annotation.</text>
</comment>
<keyword evidence="8 10" id="KW-0408">Iron</keyword>
<dbReference type="GO" id="GO:0020037">
    <property type="term" value="F:heme binding"/>
    <property type="evidence" value="ECO:0007669"/>
    <property type="project" value="UniProtKB-UniRule"/>
</dbReference>
<dbReference type="GO" id="GO:0005886">
    <property type="term" value="C:plasma membrane"/>
    <property type="evidence" value="ECO:0007669"/>
    <property type="project" value="UniProtKB-SubCell"/>
</dbReference>
<feature type="transmembrane region" description="Helical" evidence="10">
    <location>
        <begin position="154"/>
        <end position="171"/>
    </location>
</feature>
<dbReference type="EMBL" id="LT615367">
    <property type="protein sequence ID" value="SLM61458.1"/>
    <property type="molecule type" value="Genomic_DNA"/>
</dbReference>
<dbReference type="PANTHER" id="PTHR36964">
    <property type="entry name" value="PROTEIN-METHIONINE-SULFOXIDE REDUCTASE HEME-BINDING SUBUNIT MSRQ"/>
    <property type="match status" value="1"/>
</dbReference>
<evidence type="ECO:0000256" key="1">
    <source>
        <dbReference type="ARBA" id="ARBA00004141"/>
    </source>
</evidence>
<comment type="subunit">
    <text evidence="10">Heterodimer of a catalytic subunit (MsrP) and a heme-binding subunit (MsrQ).</text>
</comment>
<dbReference type="GO" id="GO:0010181">
    <property type="term" value="F:FMN binding"/>
    <property type="evidence" value="ECO:0007669"/>
    <property type="project" value="UniProtKB-UniRule"/>
</dbReference>
<gene>
    <name evidence="12" type="primary">yedZ</name>
    <name evidence="10" type="synonym">msrQ</name>
    <name evidence="12" type="ORF">DAQ1742_00351</name>
</gene>
<keyword evidence="6 10" id="KW-0249">Electron transport</keyword>
<dbReference type="GO" id="GO:0016679">
    <property type="term" value="F:oxidoreductase activity, acting on diphenols and related substances as donors"/>
    <property type="evidence" value="ECO:0007669"/>
    <property type="project" value="TreeGrafter"/>
</dbReference>
<keyword evidence="9 10" id="KW-0472">Membrane</keyword>
<comment type="cofactor">
    <cofactor evidence="10">
        <name>heme b</name>
        <dbReference type="ChEBI" id="CHEBI:60344"/>
    </cofactor>
    <text evidence="10">Binds 1 heme b (iron(II)-protoporphyrin IX) group per subunit.</text>
</comment>
<evidence type="ECO:0000256" key="9">
    <source>
        <dbReference type="ARBA" id="ARBA00023136"/>
    </source>
</evidence>
<evidence type="ECO:0000256" key="3">
    <source>
        <dbReference type="ARBA" id="ARBA00022617"/>
    </source>
</evidence>
<feature type="domain" description="Ferric oxidoreductase" evidence="11">
    <location>
        <begin position="52"/>
        <end position="165"/>
    </location>
</feature>
<reference evidence="12 13" key="1">
    <citation type="submission" date="2016-09" db="EMBL/GenBank/DDBJ databases">
        <authorList>
            <person name="Reverchon S."/>
            <person name="Nasser W."/>
            <person name="Leonard S."/>
            <person name="Brochier C."/>
            <person name="Duprey A."/>
        </authorList>
    </citation>
    <scope>NUCLEOTIDE SEQUENCE [LARGE SCALE GENOMIC DNA]</scope>
    <source>
        <strain evidence="12 13">174/2</strain>
    </source>
</reference>
<dbReference type="InterPro" id="IPR022837">
    <property type="entry name" value="MsrQ-like"/>
</dbReference>